<dbReference type="Proteomes" id="UP001141806">
    <property type="component" value="Unassembled WGS sequence"/>
</dbReference>
<evidence type="ECO:0000259" key="5">
    <source>
        <dbReference type="Pfam" id="PF23598"/>
    </source>
</evidence>
<evidence type="ECO:0000313" key="6">
    <source>
        <dbReference type="EMBL" id="KAJ4967605.1"/>
    </source>
</evidence>
<dbReference type="Gene3D" id="3.80.10.10">
    <property type="entry name" value="Ribonuclease Inhibitor"/>
    <property type="match status" value="2"/>
</dbReference>
<dbReference type="Pfam" id="PF23598">
    <property type="entry name" value="LRR_14"/>
    <property type="match status" value="1"/>
</dbReference>
<evidence type="ECO:0000256" key="2">
    <source>
        <dbReference type="ARBA" id="ARBA00022737"/>
    </source>
</evidence>
<evidence type="ECO:0000256" key="3">
    <source>
        <dbReference type="ARBA" id="ARBA00023786"/>
    </source>
</evidence>
<dbReference type="SMART" id="SM00369">
    <property type="entry name" value="LRR_TYP"/>
    <property type="match status" value="8"/>
</dbReference>
<dbReference type="PANTHER" id="PTHR48051">
    <property type="match status" value="1"/>
</dbReference>
<accession>A0A9Q0QQ00</accession>
<dbReference type="InterPro" id="IPR050216">
    <property type="entry name" value="LRR_domain-containing"/>
</dbReference>
<comment type="similarity">
    <text evidence="3">Belongs to the SHOC2 family.</text>
</comment>
<dbReference type="InterPro" id="IPR055414">
    <property type="entry name" value="LRR_R13L4/SHOC2-like"/>
</dbReference>
<keyword evidence="1" id="KW-0433">Leucine-rich repeat</keyword>
<keyword evidence="7" id="KW-1185">Reference proteome</keyword>
<sequence>MGSSLQSIEEVVEEIMKIHKSLPSRPGIDEVEAAKTLMWNVEKEEQSRLDGISKQRKGSNVPDELFFVMQEIQKKLVDFRSTDQKREAMYLLDLDNVHALLDELIQRASKCIPSADYSKGLISTVSSSFSTSSASVSGLESSETSHEFYPEKETLRSSKLFTRDDSSLKTARASFHMDDIGTASSRPHFSDFSLKPASTSGQGGEKLSLIKLASLIEVSSKKGLQDLNLQNKLMDQVERLPESIGKLSALVTLDLSENRIVALPTTIGRLSSLALLDLHSNKITKLPESIGDLFSLVCLNLGGNDLTSLPDTIGRLSCLEELDVSLNQLSLLPQSIGNLVNLKKLNIETNNIEEVPHSIGQCMSLVEIKADYNRLKALPEAVGRIGSLKLLSVRYNNIRQLPTTMASLVNLKELDVSFNELEAVPESLCLVTTLVKMNIAGNFADLQSLPRSIGNLEMLEELDISNNQIRVLPDSFRMLLRLRVLHAEENPLELPPRHIAEKGAEAVIGYMAELVAKRDIKAQPIKQTKNWTQFCFFSGPNKRKHDGAHVPPDLTYEFNPSNLKKLIPGSTSTLDQETEGLCRYDSDLAYHNSI</sequence>
<evidence type="ECO:0000313" key="7">
    <source>
        <dbReference type="Proteomes" id="UP001141806"/>
    </source>
</evidence>
<dbReference type="Pfam" id="PF00560">
    <property type="entry name" value="LRR_1"/>
    <property type="match status" value="1"/>
</dbReference>
<feature type="domain" description="Disease resistance R13L4/SHOC-2-like LRR" evidence="5">
    <location>
        <begin position="242"/>
        <end position="324"/>
    </location>
</feature>
<dbReference type="PROSITE" id="PS51450">
    <property type="entry name" value="LRR"/>
    <property type="match status" value="4"/>
</dbReference>
<dbReference type="SUPFAM" id="SSF52058">
    <property type="entry name" value="L domain-like"/>
    <property type="match status" value="1"/>
</dbReference>
<dbReference type="InterPro" id="IPR032675">
    <property type="entry name" value="LRR_dom_sf"/>
</dbReference>
<reference evidence="6" key="1">
    <citation type="journal article" date="2023" name="Plant J.">
        <title>The genome of the king protea, Protea cynaroides.</title>
        <authorList>
            <person name="Chang J."/>
            <person name="Duong T.A."/>
            <person name="Schoeman C."/>
            <person name="Ma X."/>
            <person name="Roodt D."/>
            <person name="Barker N."/>
            <person name="Li Z."/>
            <person name="Van de Peer Y."/>
            <person name="Mizrachi E."/>
        </authorList>
    </citation>
    <scope>NUCLEOTIDE SEQUENCE</scope>
    <source>
        <tissue evidence="6">Young leaves</tissue>
    </source>
</reference>
<dbReference type="InterPro" id="IPR001611">
    <property type="entry name" value="Leu-rich_rpt"/>
</dbReference>
<dbReference type="SMART" id="SM00364">
    <property type="entry name" value="LRR_BAC"/>
    <property type="match status" value="9"/>
</dbReference>
<dbReference type="FunFam" id="3.80.10.10:FF:000405">
    <property type="entry name" value="Plant intracellular Ras-group-related LRR protein 4"/>
    <property type="match status" value="1"/>
</dbReference>
<dbReference type="AlphaFoldDB" id="A0A9Q0QQ00"/>
<name>A0A9Q0QQ00_9MAGN</name>
<comment type="function">
    <text evidence="4">Leucine-rich repeat protein that likely mediates protein interactions, possibly in the context of signal transduction.</text>
</comment>
<dbReference type="OrthoDB" id="1668230at2759"/>
<comment type="caution">
    <text evidence="6">The sequence shown here is derived from an EMBL/GenBank/DDBJ whole genome shotgun (WGS) entry which is preliminary data.</text>
</comment>
<dbReference type="GO" id="GO:0005737">
    <property type="term" value="C:cytoplasm"/>
    <property type="evidence" value="ECO:0007669"/>
    <property type="project" value="TreeGrafter"/>
</dbReference>
<keyword evidence="2" id="KW-0677">Repeat</keyword>
<evidence type="ECO:0000256" key="1">
    <source>
        <dbReference type="ARBA" id="ARBA00022614"/>
    </source>
</evidence>
<dbReference type="EMBL" id="JAMYWD010000007">
    <property type="protein sequence ID" value="KAJ4967605.1"/>
    <property type="molecule type" value="Genomic_DNA"/>
</dbReference>
<proteinExistence type="inferred from homology"/>
<dbReference type="PANTHER" id="PTHR48051:SF54">
    <property type="entry name" value="LEUCINE-RICH REPEAT-CONTAINING PROTEIN"/>
    <property type="match status" value="1"/>
</dbReference>
<organism evidence="6 7">
    <name type="scientific">Protea cynaroides</name>
    <dbReference type="NCBI Taxonomy" id="273540"/>
    <lineage>
        <taxon>Eukaryota</taxon>
        <taxon>Viridiplantae</taxon>
        <taxon>Streptophyta</taxon>
        <taxon>Embryophyta</taxon>
        <taxon>Tracheophyta</taxon>
        <taxon>Spermatophyta</taxon>
        <taxon>Magnoliopsida</taxon>
        <taxon>Proteales</taxon>
        <taxon>Proteaceae</taxon>
        <taxon>Protea</taxon>
    </lineage>
</organism>
<gene>
    <name evidence="6" type="ORF">NE237_019454</name>
</gene>
<protein>
    <recommendedName>
        <fullName evidence="5">Disease resistance R13L4/SHOC-2-like LRR domain-containing protein</fullName>
    </recommendedName>
</protein>
<dbReference type="InterPro" id="IPR003591">
    <property type="entry name" value="Leu-rich_rpt_typical-subtyp"/>
</dbReference>
<evidence type="ECO:0000256" key="4">
    <source>
        <dbReference type="ARBA" id="ARBA00037519"/>
    </source>
</evidence>